<organism evidence="1 2">
    <name type="scientific">Homarus americanus</name>
    <name type="common">American lobster</name>
    <dbReference type="NCBI Taxonomy" id="6706"/>
    <lineage>
        <taxon>Eukaryota</taxon>
        <taxon>Metazoa</taxon>
        <taxon>Ecdysozoa</taxon>
        <taxon>Arthropoda</taxon>
        <taxon>Crustacea</taxon>
        <taxon>Multicrustacea</taxon>
        <taxon>Malacostraca</taxon>
        <taxon>Eumalacostraca</taxon>
        <taxon>Eucarida</taxon>
        <taxon>Decapoda</taxon>
        <taxon>Pleocyemata</taxon>
        <taxon>Astacidea</taxon>
        <taxon>Nephropoidea</taxon>
        <taxon>Nephropidae</taxon>
        <taxon>Homarus</taxon>
    </lineage>
</organism>
<accession>A0A8J5K619</accession>
<protein>
    <submittedName>
        <fullName evidence="1">Uncharacterized protein</fullName>
    </submittedName>
</protein>
<name>A0A8J5K619_HOMAM</name>
<comment type="caution">
    <text evidence="1">The sequence shown here is derived from an EMBL/GenBank/DDBJ whole genome shotgun (WGS) entry which is preliminary data.</text>
</comment>
<sequence length="68" mass="7587">MHGGGGQPAVSSEVLYVLQQRDYYLQRVVIMTGVLFGDESRLLDPQDHGHAGIVRWNMVSIFLGRPMS</sequence>
<keyword evidence="2" id="KW-1185">Reference proteome</keyword>
<dbReference type="Proteomes" id="UP000747542">
    <property type="component" value="Unassembled WGS sequence"/>
</dbReference>
<dbReference type="AlphaFoldDB" id="A0A8J5K619"/>
<proteinExistence type="predicted"/>
<gene>
    <name evidence="1" type="ORF">Hamer_G002357</name>
</gene>
<dbReference type="EMBL" id="JAHLQT010020073">
    <property type="protein sequence ID" value="KAG7168333.1"/>
    <property type="molecule type" value="Genomic_DNA"/>
</dbReference>
<evidence type="ECO:0000313" key="1">
    <source>
        <dbReference type="EMBL" id="KAG7168333.1"/>
    </source>
</evidence>
<reference evidence="1" key="1">
    <citation type="journal article" date="2021" name="Sci. Adv.">
        <title>The American lobster genome reveals insights on longevity, neural, and immune adaptations.</title>
        <authorList>
            <person name="Polinski J.M."/>
            <person name="Zimin A.V."/>
            <person name="Clark K.F."/>
            <person name="Kohn A.B."/>
            <person name="Sadowski N."/>
            <person name="Timp W."/>
            <person name="Ptitsyn A."/>
            <person name="Khanna P."/>
            <person name="Romanova D.Y."/>
            <person name="Williams P."/>
            <person name="Greenwood S.J."/>
            <person name="Moroz L.L."/>
            <person name="Walt D.R."/>
            <person name="Bodnar A.G."/>
        </authorList>
    </citation>
    <scope>NUCLEOTIDE SEQUENCE</scope>
    <source>
        <strain evidence="1">GMGI-L3</strain>
    </source>
</reference>
<evidence type="ECO:0000313" key="2">
    <source>
        <dbReference type="Proteomes" id="UP000747542"/>
    </source>
</evidence>